<proteinExistence type="predicted"/>
<evidence type="ECO:0000313" key="1">
    <source>
        <dbReference type="EMBL" id="VFJ94414.1"/>
    </source>
</evidence>
<dbReference type="Pfam" id="PF00805">
    <property type="entry name" value="Pentapeptide"/>
    <property type="match status" value="1"/>
</dbReference>
<gene>
    <name evidence="1" type="ORF">BECKLFY1418B_GA0070995_10581</name>
</gene>
<reference evidence="1" key="1">
    <citation type="submission" date="2019-02" db="EMBL/GenBank/DDBJ databases">
        <authorList>
            <person name="Gruber-Vodicka R. H."/>
            <person name="Seah K. B. B."/>
        </authorList>
    </citation>
    <scope>NUCLEOTIDE SEQUENCE</scope>
    <source>
        <strain evidence="1">BECK_M7</strain>
    </source>
</reference>
<sequence>MTGRRRCLRARGRKYRKIENGHVGDLVTPKDKRVATGRVEWRSVFHQLSTWNTALRTYSTLRLLIGVNLVCAKLAYTRLTNADLEDADLEGVDLRAARNLLA</sequence>
<name>A0A450UPD0_9GAMM</name>
<accession>A0A450UPD0</accession>
<protein>
    <submittedName>
        <fullName evidence="1">Pentapeptide repeat-containing protein</fullName>
    </submittedName>
</protein>
<dbReference type="InterPro" id="IPR001646">
    <property type="entry name" value="5peptide_repeat"/>
</dbReference>
<dbReference type="SUPFAM" id="SSF141571">
    <property type="entry name" value="Pentapeptide repeat-like"/>
    <property type="match status" value="1"/>
</dbReference>
<dbReference type="EMBL" id="CAADFF010000058">
    <property type="protein sequence ID" value="VFJ94414.1"/>
    <property type="molecule type" value="Genomic_DNA"/>
</dbReference>
<organism evidence="1">
    <name type="scientific">Candidatus Kentrum sp. LFY</name>
    <dbReference type="NCBI Taxonomy" id="2126342"/>
    <lineage>
        <taxon>Bacteria</taxon>
        <taxon>Pseudomonadati</taxon>
        <taxon>Pseudomonadota</taxon>
        <taxon>Gammaproteobacteria</taxon>
        <taxon>Candidatus Kentrum</taxon>
    </lineage>
</organism>
<dbReference type="AlphaFoldDB" id="A0A450UPD0"/>
<dbReference type="Gene3D" id="2.160.20.80">
    <property type="entry name" value="E3 ubiquitin-protein ligase SopA"/>
    <property type="match status" value="1"/>
</dbReference>